<evidence type="ECO:0000259" key="5">
    <source>
        <dbReference type="PROSITE" id="PS50109"/>
    </source>
</evidence>
<evidence type="ECO:0000313" key="6">
    <source>
        <dbReference type="EMBL" id="ACT17098.1"/>
    </source>
</evidence>
<keyword evidence="6" id="KW-0418">Kinase</keyword>
<dbReference type="SUPFAM" id="SSF47384">
    <property type="entry name" value="Homodimeric domain of signal transducing histidine kinase"/>
    <property type="match status" value="1"/>
</dbReference>
<evidence type="ECO:0000256" key="4">
    <source>
        <dbReference type="SAM" id="Coils"/>
    </source>
</evidence>
<protein>
    <recommendedName>
        <fullName evidence="2">histidine kinase</fullName>
        <ecNumber evidence="2">2.7.13.3</ecNumber>
    </recommendedName>
</protein>
<dbReference type="EMBL" id="CP001661">
    <property type="protein sequence ID" value="ACT17098.1"/>
    <property type="molecule type" value="Genomic_DNA"/>
</dbReference>
<dbReference type="PANTHER" id="PTHR43065:SF42">
    <property type="entry name" value="TWO-COMPONENT SENSOR PPRA"/>
    <property type="match status" value="1"/>
</dbReference>
<dbReference type="SUPFAM" id="SSF55874">
    <property type="entry name" value="ATPase domain of HSP90 chaperone/DNA topoisomerase II/histidine kinase"/>
    <property type="match status" value="1"/>
</dbReference>
<dbReference type="EC" id="2.7.13.3" evidence="2"/>
<dbReference type="InterPro" id="IPR004358">
    <property type="entry name" value="Sig_transdc_His_kin-like_C"/>
</dbReference>
<dbReference type="CDD" id="cd13704">
    <property type="entry name" value="PBP2_HisK"/>
    <property type="match status" value="1"/>
</dbReference>
<keyword evidence="3" id="KW-0597">Phosphoprotein</keyword>
<dbReference type="eggNOG" id="COG4191">
    <property type="taxonomic scope" value="Bacteria"/>
</dbReference>
<dbReference type="eggNOG" id="COG0834">
    <property type="taxonomic scope" value="Bacteria"/>
</dbReference>
<organism evidence="6">
    <name type="scientific">Geobacter sp. (strain M21)</name>
    <dbReference type="NCBI Taxonomy" id="443144"/>
    <lineage>
        <taxon>Bacteria</taxon>
        <taxon>Pseudomonadati</taxon>
        <taxon>Thermodesulfobacteriota</taxon>
        <taxon>Desulfuromonadia</taxon>
        <taxon>Geobacterales</taxon>
        <taxon>Geobacteraceae</taxon>
        <taxon>Geobacter</taxon>
    </lineage>
</organism>
<evidence type="ECO:0000256" key="3">
    <source>
        <dbReference type="ARBA" id="ARBA00022553"/>
    </source>
</evidence>
<dbReference type="InterPro" id="IPR001638">
    <property type="entry name" value="Solute-binding_3/MltF_N"/>
</dbReference>
<dbReference type="InterPro" id="IPR005467">
    <property type="entry name" value="His_kinase_dom"/>
</dbReference>
<dbReference type="HOGENOM" id="CLU_000445_114_69_7"/>
<dbReference type="AlphaFoldDB" id="C6E2F2"/>
<sequence length="608" mass="67221">MSHGAFTGTLKPATRFRFFPPFSTNPSHAGTRALFSLLLLVLLLSLTPPAYAQQSAPVHYDPAATIVVGGDRSYPPYEFIDKDGSPAGYNVDLTRAIAEVMGMKVEFRFGSWAEMRAGLQQGKIDILQGLSYSDERSRSVDFSPPHAMVHHAIFARRDSKRVRTLEELKGKKVIVFQDGIMHERLKLLGFEKDLVLTPTPAEALRILASGQHDYAVVAQLPGMYLIRELHLTNLVPVAKAVVSEQYGYGVAEGNRELLTRFNEGLAIVIKTGQYAQIYNRWLGVHEPPRVTREMALKYGAMILVPLLLVLAGTALWNKTLQKRVAERTTELAQEVSERNKALEELRRHQDKLIQADKMASLGTLVSGVAHEINNPNGLLLLDIPILRRVHEDAEEILEARYLQEGDFMLGGVPYSEMREEIPRILEEMLDGAQRIKRIVNDLKDFARRDDAGHMESIDLEAAAKRAVRLVEPTIRSATGRFEAFYEGNLPPVMGNAQRIEQVIVNLVLNACQSLTGRDQGVTLATSLDSESDSVLIEVRDEGVGIAQEHLPHLVDPFFTTKRETGGTGLGLSVSAGIVKEHAGTLRFASTPGEGTTVTLSLPVTSRRS</sequence>
<dbReference type="InterPro" id="IPR036890">
    <property type="entry name" value="HATPase_C_sf"/>
</dbReference>
<dbReference type="CDD" id="cd00082">
    <property type="entry name" value="HisKA"/>
    <property type="match status" value="1"/>
</dbReference>
<dbReference type="SMART" id="SM00062">
    <property type="entry name" value="PBPb"/>
    <property type="match status" value="1"/>
</dbReference>
<gene>
    <name evidence="6" type="ordered locus">GM21_1037</name>
</gene>
<dbReference type="KEGG" id="gem:GM21_1037"/>
<dbReference type="SUPFAM" id="SSF53850">
    <property type="entry name" value="Periplasmic binding protein-like II"/>
    <property type="match status" value="1"/>
</dbReference>
<dbReference type="Gene3D" id="3.40.190.10">
    <property type="entry name" value="Periplasmic binding protein-like II"/>
    <property type="match status" value="2"/>
</dbReference>
<dbReference type="Pfam" id="PF02518">
    <property type="entry name" value="HATPase_c"/>
    <property type="match status" value="1"/>
</dbReference>
<dbReference type="OrthoDB" id="5479699at2"/>
<dbReference type="Gene3D" id="3.30.565.10">
    <property type="entry name" value="Histidine kinase-like ATPase, C-terminal domain"/>
    <property type="match status" value="1"/>
</dbReference>
<dbReference type="InterPro" id="IPR003661">
    <property type="entry name" value="HisK_dim/P_dom"/>
</dbReference>
<comment type="catalytic activity">
    <reaction evidence="1">
        <text>ATP + protein L-histidine = ADP + protein N-phospho-L-histidine.</text>
        <dbReference type="EC" id="2.7.13.3"/>
    </reaction>
</comment>
<accession>C6E2F2</accession>
<dbReference type="InterPro" id="IPR036097">
    <property type="entry name" value="HisK_dim/P_sf"/>
</dbReference>
<name>C6E2F2_GEOSM</name>
<keyword evidence="6" id="KW-0808">Transferase</keyword>
<evidence type="ECO:0000256" key="1">
    <source>
        <dbReference type="ARBA" id="ARBA00000085"/>
    </source>
</evidence>
<proteinExistence type="predicted"/>
<dbReference type="Pfam" id="PF00497">
    <property type="entry name" value="SBP_bac_3"/>
    <property type="match status" value="1"/>
</dbReference>
<keyword evidence="4" id="KW-0175">Coiled coil</keyword>
<dbReference type="PRINTS" id="PR00344">
    <property type="entry name" value="BCTRLSENSOR"/>
</dbReference>
<feature type="domain" description="Histidine kinase" evidence="5">
    <location>
        <begin position="367"/>
        <end position="605"/>
    </location>
</feature>
<dbReference type="PROSITE" id="PS50109">
    <property type="entry name" value="HIS_KIN"/>
    <property type="match status" value="1"/>
</dbReference>
<dbReference type="SMART" id="SM00387">
    <property type="entry name" value="HATPase_c"/>
    <property type="match status" value="1"/>
</dbReference>
<dbReference type="PANTHER" id="PTHR43065">
    <property type="entry name" value="SENSOR HISTIDINE KINASE"/>
    <property type="match status" value="1"/>
</dbReference>
<feature type="coiled-coil region" evidence="4">
    <location>
        <begin position="325"/>
        <end position="358"/>
    </location>
</feature>
<dbReference type="STRING" id="443144.GM21_1037"/>
<evidence type="ECO:0000256" key="2">
    <source>
        <dbReference type="ARBA" id="ARBA00012438"/>
    </source>
</evidence>
<dbReference type="GO" id="GO:0000155">
    <property type="term" value="F:phosphorelay sensor kinase activity"/>
    <property type="evidence" value="ECO:0007669"/>
    <property type="project" value="InterPro"/>
</dbReference>
<reference evidence="6" key="1">
    <citation type="submission" date="2009-07" db="EMBL/GenBank/DDBJ databases">
        <title>Complete sequence of Geobacter sp. M21.</title>
        <authorList>
            <consortium name="US DOE Joint Genome Institute"/>
            <person name="Lucas S."/>
            <person name="Copeland A."/>
            <person name="Lapidus A."/>
            <person name="Glavina del Rio T."/>
            <person name="Dalin E."/>
            <person name="Tice H."/>
            <person name="Bruce D."/>
            <person name="Goodwin L."/>
            <person name="Pitluck S."/>
            <person name="Saunders E."/>
            <person name="Brettin T."/>
            <person name="Detter J.C."/>
            <person name="Han C."/>
            <person name="Larimer F."/>
            <person name="Land M."/>
            <person name="Hauser L."/>
            <person name="Kyrpides N."/>
            <person name="Ovchinnikova G."/>
            <person name="Lovley D."/>
        </authorList>
    </citation>
    <scope>NUCLEOTIDE SEQUENCE [LARGE SCALE GENOMIC DNA]</scope>
    <source>
        <strain evidence="6">M21</strain>
    </source>
</reference>
<dbReference type="Gene3D" id="1.10.287.130">
    <property type="match status" value="1"/>
</dbReference>
<dbReference type="InterPro" id="IPR003594">
    <property type="entry name" value="HATPase_dom"/>
</dbReference>